<feature type="compositionally biased region" description="Basic residues" evidence="1">
    <location>
        <begin position="1"/>
        <end position="10"/>
    </location>
</feature>
<organism evidence="2">
    <name type="scientific">Mimiviridae sp. ChoanoV1</name>
    <dbReference type="NCBI Taxonomy" id="2596887"/>
    <lineage>
        <taxon>Viruses</taxon>
        <taxon>Varidnaviria</taxon>
        <taxon>Bamfordvirae</taxon>
        <taxon>Nucleocytoviricota</taxon>
        <taxon>Megaviricetes</taxon>
        <taxon>Imitervirales</taxon>
        <taxon>Schizomimiviridae</taxon>
    </lineage>
</organism>
<name>A0A5B8HXH3_9VIRU</name>
<evidence type="ECO:0000313" key="2">
    <source>
        <dbReference type="EMBL" id="QDY51910.1"/>
    </source>
</evidence>
<dbReference type="EMBL" id="MK250085">
    <property type="protein sequence ID" value="QDY51910.1"/>
    <property type="molecule type" value="Genomic_DNA"/>
</dbReference>
<feature type="compositionally biased region" description="Basic residues" evidence="1">
    <location>
        <begin position="19"/>
        <end position="33"/>
    </location>
</feature>
<reference evidence="2" key="1">
    <citation type="submission" date="2018-11" db="EMBL/GenBank/DDBJ databases">
        <title>A distinct lineage of giant viruses engineers rhodopsin photosystems in predatory marine eukaryotes.</title>
        <authorList>
            <person name="Needham D.M."/>
            <person name="Yoshizawa S."/>
            <person name="Hosaka T."/>
            <person name="Poirier C."/>
            <person name="Choi C.-J."/>
            <person name="Hehenberger E."/>
            <person name="Irwin N.A.T."/>
            <person name="Wilken S."/>
            <person name="Yung C.-M."/>
            <person name="Bachy C."/>
            <person name="Kurihara R."/>
            <person name="Nakajima Y."/>
            <person name="Kojima K."/>
            <person name="Kimura-Someya T."/>
            <person name="Leonard G."/>
            <person name="Malmstrom R.R."/>
            <person name="Mende D."/>
            <person name="Olson D.K."/>
            <person name="Sudo Y."/>
            <person name="Sudek S."/>
            <person name="Richards T.A."/>
            <person name="DeLong E.F."/>
            <person name="Keeling P.J."/>
            <person name="Santoro A.E."/>
            <person name="Shirouzu M."/>
            <person name="Iwasaki W."/>
            <person name="Worden A.Z."/>
        </authorList>
    </citation>
    <scope>NUCLEOTIDE SEQUENCE</scope>
</reference>
<evidence type="ECO:0000256" key="1">
    <source>
        <dbReference type="SAM" id="MobiDB-lite"/>
    </source>
</evidence>
<protein>
    <submittedName>
        <fullName evidence="2">Uncharacterized protein</fullName>
    </submittedName>
</protein>
<feature type="region of interest" description="Disordered" evidence="1">
    <location>
        <begin position="1"/>
        <end position="42"/>
    </location>
</feature>
<accession>A0A5B8HXH3</accession>
<proteinExistence type="predicted"/>
<sequence length="113" mass="13164">MAKISSKKSRSNNSNNRKSINRKSSNRKSRYIKSRYIEKSRKLSRKKQWFCFGTMTILSNHKRTAEKYLNQLDDAGVKPEEIKIYQGKGQGAAGYSRINICYYAKKKIINSTF</sequence>
<gene>
    <name evidence="2" type="ORF">1_295</name>
</gene>